<gene>
    <name evidence="1" type="ORF">PHYPO_G00113400</name>
</gene>
<name>A0A5N5L2N9_PANHP</name>
<reference evidence="1 2" key="1">
    <citation type="submission" date="2019-06" db="EMBL/GenBank/DDBJ databases">
        <title>A chromosome-scale genome assembly of the striped catfish, Pangasianodon hypophthalmus.</title>
        <authorList>
            <person name="Wen M."/>
            <person name="Zahm M."/>
            <person name="Roques C."/>
            <person name="Cabau C."/>
            <person name="Klopp C."/>
            <person name="Donnadieu C."/>
            <person name="Jouanno E."/>
            <person name="Avarre J.-C."/>
            <person name="Campet M."/>
            <person name="Ha T.T.T."/>
            <person name="Dugue R."/>
            <person name="Lampietro C."/>
            <person name="Louis A."/>
            <person name="Herpin A."/>
            <person name="Echchiki A."/>
            <person name="Berthelot C."/>
            <person name="Parey E."/>
            <person name="Roest-Crollius H."/>
            <person name="Braasch I."/>
            <person name="Postlethwait J."/>
            <person name="Bobe J."/>
            <person name="Montfort J."/>
            <person name="Bouchez O."/>
            <person name="Begum T."/>
            <person name="Schartl M."/>
            <person name="Guiguen Y."/>
        </authorList>
    </citation>
    <scope>NUCLEOTIDE SEQUENCE [LARGE SCALE GENOMIC DNA]</scope>
    <source>
        <strain evidence="1 2">Indonesia</strain>
        <tissue evidence="1">Blood</tissue>
    </source>
</reference>
<dbReference type="Proteomes" id="UP000327468">
    <property type="component" value="Chromosome 20"/>
</dbReference>
<dbReference type="EMBL" id="VFJC01000021">
    <property type="protein sequence ID" value="KAB5536969.1"/>
    <property type="molecule type" value="Genomic_DNA"/>
</dbReference>
<proteinExistence type="predicted"/>
<evidence type="ECO:0000313" key="1">
    <source>
        <dbReference type="EMBL" id="KAB5536969.1"/>
    </source>
</evidence>
<protein>
    <submittedName>
        <fullName evidence="1">Uncharacterized protein</fullName>
    </submittedName>
</protein>
<sequence length="110" mass="12390">MSFGHRLQKHAHVYISKITHQVDFRSFSSAFCLNSDIFAFTAHRVFTSRAPLFVCSRVQALCAARYCGDVLQMSSDARGGARDVAIALSTASSRRSWCHAEKHNRSRRLN</sequence>
<dbReference type="AlphaFoldDB" id="A0A5N5L2N9"/>
<organism evidence="1 2">
    <name type="scientific">Pangasianodon hypophthalmus</name>
    <name type="common">Striped catfish</name>
    <name type="synonym">Helicophagus hypophthalmus</name>
    <dbReference type="NCBI Taxonomy" id="310915"/>
    <lineage>
        <taxon>Eukaryota</taxon>
        <taxon>Metazoa</taxon>
        <taxon>Chordata</taxon>
        <taxon>Craniata</taxon>
        <taxon>Vertebrata</taxon>
        <taxon>Euteleostomi</taxon>
        <taxon>Actinopterygii</taxon>
        <taxon>Neopterygii</taxon>
        <taxon>Teleostei</taxon>
        <taxon>Ostariophysi</taxon>
        <taxon>Siluriformes</taxon>
        <taxon>Pangasiidae</taxon>
        <taxon>Pangasianodon</taxon>
    </lineage>
</organism>
<evidence type="ECO:0000313" key="2">
    <source>
        <dbReference type="Proteomes" id="UP000327468"/>
    </source>
</evidence>
<comment type="caution">
    <text evidence="1">The sequence shown here is derived from an EMBL/GenBank/DDBJ whole genome shotgun (WGS) entry which is preliminary data.</text>
</comment>
<accession>A0A5N5L2N9</accession>
<keyword evidence="2" id="KW-1185">Reference proteome</keyword>